<feature type="active site" description="Proton acceptor" evidence="1">
    <location>
        <position position="182"/>
    </location>
</feature>
<dbReference type="PIRSF" id="PIRSF033579">
    <property type="entry name" value="Anaer_Co_chel"/>
    <property type="match status" value="1"/>
</dbReference>
<dbReference type="AlphaFoldDB" id="A0A7C3CLP6"/>
<dbReference type="SUPFAM" id="SSF53800">
    <property type="entry name" value="Chelatase"/>
    <property type="match status" value="1"/>
</dbReference>
<evidence type="ECO:0000256" key="1">
    <source>
        <dbReference type="PIRSR" id="PIRSR033579-1"/>
    </source>
</evidence>
<feature type="binding site" evidence="2">
    <location>
        <position position="247"/>
    </location>
    <ligand>
        <name>Co(2+)</name>
        <dbReference type="ChEBI" id="CHEBI:48828"/>
    </ligand>
</feature>
<gene>
    <name evidence="3" type="ORF">ENJ40_06395</name>
</gene>
<feature type="binding site" evidence="2">
    <location>
        <position position="215"/>
    </location>
    <ligand>
        <name>Co(2+)</name>
        <dbReference type="ChEBI" id="CHEBI:48828"/>
    </ligand>
</feature>
<dbReference type="InterPro" id="IPR010388">
    <property type="entry name" value="Anaerobic_Co-chelatase"/>
</dbReference>
<feature type="binding site" evidence="2">
    <location>
        <position position="182"/>
    </location>
    <ligand>
        <name>Co(2+)</name>
        <dbReference type="ChEBI" id="CHEBI:48828"/>
    </ligand>
</feature>
<proteinExistence type="predicted"/>
<sequence length="315" mass="35674">MKGLGFGALVGGILFLMVGWVQAGAIAYLPLKHPKLHAKPAIVLCAFGTSTKARVTFDYIDREVRKAFPDYEIRWAFTSNIIREKMNRIYARKGISKHLASLHEVLASLYAQGYRKVVVQPLHVFPGLEYETVVQICQKFPDLRIVVGEPLLFRWEYVKEVLKMVSREFLPPEEGINILVAHGTDVTSQGANITYLGLDWLVRHSYSNVLLGTVEGVPAGEAVLEEARKYPARRVRFIPFMLVAGDHVMHDIMGKNSGEGEKSWREILEEAGKEVDCVTTTVEGKTYYRGLGLYPETGQFFVRQIRRALEILERY</sequence>
<name>A0A7C3CLP6_9BACT</name>
<reference evidence="3" key="1">
    <citation type="journal article" date="2020" name="mSystems">
        <title>Genome- and Community-Level Interaction Insights into Carbon Utilization and Element Cycling Functions of Hydrothermarchaeota in Hydrothermal Sediment.</title>
        <authorList>
            <person name="Zhou Z."/>
            <person name="Liu Y."/>
            <person name="Xu W."/>
            <person name="Pan J."/>
            <person name="Luo Z.H."/>
            <person name="Li M."/>
        </authorList>
    </citation>
    <scope>NUCLEOTIDE SEQUENCE [LARGE SCALE GENOMIC DNA]</scope>
    <source>
        <strain evidence="3">HyVt-483</strain>
    </source>
</reference>
<protein>
    <submittedName>
        <fullName evidence="3">Cobalamin biosynthesis protein CbiK</fullName>
    </submittedName>
</protein>
<keyword evidence="2" id="KW-0479">Metal-binding</keyword>
<dbReference type="GO" id="GO:0016852">
    <property type="term" value="F:sirohydrochlorin cobaltochelatase activity"/>
    <property type="evidence" value="ECO:0007669"/>
    <property type="project" value="InterPro"/>
</dbReference>
<comment type="caution">
    <text evidence="3">The sequence shown here is derived from an EMBL/GenBank/DDBJ whole genome shotgun (WGS) entry which is preliminary data.</text>
</comment>
<dbReference type="GO" id="GO:0019251">
    <property type="term" value="P:anaerobic cobalamin biosynthetic process"/>
    <property type="evidence" value="ECO:0007669"/>
    <property type="project" value="InterPro"/>
</dbReference>
<dbReference type="Proteomes" id="UP000886043">
    <property type="component" value="Unassembled WGS sequence"/>
</dbReference>
<dbReference type="GO" id="GO:0046872">
    <property type="term" value="F:metal ion binding"/>
    <property type="evidence" value="ECO:0007669"/>
    <property type="project" value="UniProtKB-KW"/>
</dbReference>
<organism evidence="3">
    <name type="scientific">Thermosulfurimonas dismutans</name>
    <dbReference type="NCBI Taxonomy" id="999894"/>
    <lineage>
        <taxon>Bacteria</taxon>
        <taxon>Pseudomonadati</taxon>
        <taxon>Thermodesulfobacteriota</taxon>
        <taxon>Thermodesulfobacteria</taxon>
        <taxon>Thermodesulfobacteriales</taxon>
        <taxon>Thermodesulfobacteriaceae</taxon>
        <taxon>Thermosulfurimonas</taxon>
    </lineage>
</organism>
<accession>A0A7C3CLP6</accession>
<dbReference type="Pfam" id="PF06180">
    <property type="entry name" value="CbiK"/>
    <property type="match status" value="1"/>
</dbReference>
<dbReference type="EMBL" id="DRMH01000080">
    <property type="protein sequence ID" value="HFC98072.1"/>
    <property type="molecule type" value="Genomic_DNA"/>
</dbReference>
<keyword evidence="2" id="KW-0170">Cobalt</keyword>
<evidence type="ECO:0000256" key="2">
    <source>
        <dbReference type="PIRSR" id="PIRSR033579-3"/>
    </source>
</evidence>
<dbReference type="Gene3D" id="3.40.50.1400">
    <property type="match status" value="2"/>
</dbReference>
<evidence type="ECO:0000313" key="3">
    <source>
        <dbReference type="EMBL" id="HFC98072.1"/>
    </source>
</evidence>